<proteinExistence type="predicted"/>
<reference evidence="4" key="1">
    <citation type="journal article" date="2019" name="Int. J. Syst. Evol. Microbiol.">
        <title>The Global Catalogue of Microorganisms (GCM) 10K type strain sequencing project: providing services to taxonomists for standard genome sequencing and annotation.</title>
        <authorList>
            <consortium name="The Broad Institute Genomics Platform"/>
            <consortium name="The Broad Institute Genome Sequencing Center for Infectious Disease"/>
            <person name="Wu L."/>
            <person name="Ma J."/>
        </authorList>
    </citation>
    <scope>NUCLEOTIDE SEQUENCE [LARGE SCALE GENOMIC DNA]</scope>
    <source>
        <strain evidence="4">CECT 8472</strain>
    </source>
</reference>
<dbReference type="RefSeq" id="WP_382423428.1">
    <property type="nucleotide sequence ID" value="NZ_JBHSCW010000010.1"/>
</dbReference>
<sequence>MSLYGKPDSLNATFMGLRGAWMGLWRALILAALVGTGSVAWQSVETLVEVRTELRLMREQVTRQLENHDERLRYLERESAYRPTPGQEAPDATRL</sequence>
<keyword evidence="4" id="KW-1185">Reference proteome</keyword>
<evidence type="ECO:0000313" key="4">
    <source>
        <dbReference type="Proteomes" id="UP001595799"/>
    </source>
</evidence>
<dbReference type="Proteomes" id="UP001595799">
    <property type="component" value="Unassembled WGS sequence"/>
</dbReference>
<evidence type="ECO:0000313" key="3">
    <source>
        <dbReference type="EMBL" id="MFC4353054.1"/>
    </source>
</evidence>
<dbReference type="EMBL" id="JBHSCW010000010">
    <property type="protein sequence ID" value="MFC4353054.1"/>
    <property type="molecule type" value="Genomic_DNA"/>
</dbReference>
<comment type="caution">
    <text evidence="3">The sequence shown here is derived from an EMBL/GenBank/DDBJ whole genome shotgun (WGS) entry which is preliminary data.</text>
</comment>
<feature type="transmembrane region" description="Helical" evidence="2">
    <location>
        <begin position="20"/>
        <end position="41"/>
    </location>
</feature>
<accession>A0ABV8UPM7</accession>
<keyword evidence="2" id="KW-0812">Transmembrane</keyword>
<evidence type="ECO:0000256" key="1">
    <source>
        <dbReference type="SAM" id="MobiDB-lite"/>
    </source>
</evidence>
<keyword evidence="2" id="KW-0472">Membrane</keyword>
<organism evidence="3 4">
    <name type="scientific">Fodinicurvata halophila</name>
    <dbReference type="NCBI Taxonomy" id="1419723"/>
    <lineage>
        <taxon>Bacteria</taxon>
        <taxon>Pseudomonadati</taxon>
        <taxon>Pseudomonadota</taxon>
        <taxon>Alphaproteobacteria</taxon>
        <taxon>Rhodospirillales</taxon>
        <taxon>Rhodovibrionaceae</taxon>
        <taxon>Fodinicurvata</taxon>
    </lineage>
</organism>
<name>A0ABV8UPM7_9PROT</name>
<gene>
    <name evidence="3" type="ORF">ACFOW6_16010</name>
</gene>
<keyword evidence="2" id="KW-1133">Transmembrane helix</keyword>
<protein>
    <submittedName>
        <fullName evidence="3">Uncharacterized protein</fullName>
    </submittedName>
</protein>
<evidence type="ECO:0000256" key="2">
    <source>
        <dbReference type="SAM" id="Phobius"/>
    </source>
</evidence>
<feature type="region of interest" description="Disordered" evidence="1">
    <location>
        <begin position="76"/>
        <end position="95"/>
    </location>
</feature>